<dbReference type="Pfam" id="PF02311">
    <property type="entry name" value="AraC_binding"/>
    <property type="match status" value="1"/>
</dbReference>
<dbReference type="SMART" id="SM00342">
    <property type="entry name" value="HTH_ARAC"/>
    <property type="match status" value="1"/>
</dbReference>
<dbReference type="Proteomes" id="UP001596378">
    <property type="component" value="Unassembled WGS sequence"/>
</dbReference>
<evidence type="ECO:0000256" key="1">
    <source>
        <dbReference type="ARBA" id="ARBA00023015"/>
    </source>
</evidence>
<dbReference type="InterPro" id="IPR009057">
    <property type="entry name" value="Homeodomain-like_sf"/>
</dbReference>
<dbReference type="InterPro" id="IPR037923">
    <property type="entry name" value="HTH-like"/>
</dbReference>
<dbReference type="Gene3D" id="1.10.10.60">
    <property type="entry name" value="Homeodomain-like"/>
    <property type="match status" value="2"/>
</dbReference>
<accession>A0ABW2FD29</accession>
<evidence type="ECO:0000256" key="3">
    <source>
        <dbReference type="ARBA" id="ARBA00023163"/>
    </source>
</evidence>
<evidence type="ECO:0000256" key="2">
    <source>
        <dbReference type="ARBA" id="ARBA00023125"/>
    </source>
</evidence>
<evidence type="ECO:0000259" key="4">
    <source>
        <dbReference type="PROSITE" id="PS01124"/>
    </source>
</evidence>
<evidence type="ECO:0000313" key="6">
    <source>
        <dbReference type="Proteomes" id="UP001596378"/>
    </source>
</evidence>
<dbReference type="Gene3D" id="2.60.120.10">
    <property type="entry name" value="Jelly Rolls"/>
    <property type="match status" value="1"/>
</dbReference>
<gene>
    <name evidence="5" type="ORF">ACFQMJ_21400</name>
</gene>
<dbReference type="InterPro" id="IPR003313">
    <property type="entry name" value="AraC-bd"/>
</dbReference>
<dbReference type="InterPro" id="IPR018062">
    <property type="entry name" value="HTH_AraC-typ_CS"/>
</dbReference>
<evidence type="ECO:0000313" key="5">
    <source>
        <dbReference type="EMBL" id="MFC7151101.1"/>
    </source>
</evidence>
<dbReference type="SUPFAM" id="SSF51215">
    <property type="entry name" value="Regulatory protein AraC"/>
    <property type="match status" value="1"/>
</dbReference>
<sequence length="262" mass="29726">MERGYHAAGRGTLHGSLDFFTHSFRGAGTHIDFHAHPNLEVVYYAQGAGTTQIGDASFDYYPGSFAVILPNMKHNEYRLEDTEVLFFSFSGDLGIGEFAHGLYADRNRRLEALLRAMSEELAGKRRHYDIALHGLLYQAVAEVARSTGTAEKTGRSEKVKYAVNYMNQYLAENIDLQAIAQNLGYSYDHFRHFFKRETGYSPTQFLLRRRVDKAKRLLVDTDRPMTDIASECGFGSAPQFSMLFARLTGTAPRDFRKLSRIR</sequence>
<keyword evidence="2" id="KW-0238">DNA-binding</keyword>
<keyword evidence="6" id="KW-1185">Reference proteome</keyword>
<dbReference type="EMBL" id="JBHTAI010000014">
    <property type="protein sequence ID" value="MFC7151101.1"/>
    <property type="molecule type" value="Genomic_DNA"/>
</dbReference>
<reference evidence="6" key="1">
    <citation type="journal article" date="2019" name="Int. J. Syst. Evol. Microbiol.">
        <title>The Global Catalogue of Microorganisms (GCM) 10K type strain sequencing project: providing services to taxonomists for standard genome sequencing and annotation.</title>
        <authorList>
            <consortium name="The Broad Institute Genomics Platform"/>
            <consortium name="The Broad Institute Genome Sequencing Center for Infectious Disease"/>
            <person name="Wu L."/>
            <person name="Ma J."/>
        </authorList>
    </citation>
    <scope>NUCLEOTIDE SEQUENCE [LARGE SCALE GENOMIC DNA]</scope>
    <source>
        <strain evidence="6">KCTC 12907</strain>
    </source>
</reference>
<dbReference type="SUPFAM" id="SSF46689">
    <property type="entry name" value="Homeodomain-like"/>
    <property type="match status" value="2"/>
</dbReference>
<comment type="caution">
    <text evidence="5">The sequence shown here is derived from an EMBL/GenBank/DDBJ whole genome shotgun (WGS) entry which is preliminary data.</text>
</comment>
<keyword evidence="1" id="KW-0805">Transcription regulation</keyword>
<dbReference type="Pfam" id="PF12833">
    <property type="entry name" value="HTH_18"/>
    <property type="match status" value="1"/>
</dbReference>
<organism evidence="5 6">
    <name type="scientific">Cohnella cellulosilytica</name>
    <dbReference type="NCBI Taxonomy" id="986710"/>
    <lineage>
        <taxon>Bacteria</taxon>
        <taxon>Bacillati</taxon>
        <taxon>Bacillota</taxon>
        <taxon>Bacilli</taxon>
        <taxon>Bacillales</taxon>
        <taxon>Paenibacillaceae</taxon>
        <taxon>Cohnella</taxon>
    </lineage>
</organism>
<dbReference type="PROSITE" id="PS01124">
    <property type="entry name" value="HTH_ARAC_FAMILY_2"/>
    <property type="match status" value="1"/>
</dbReference>
<dbReference type="PANTHER" id="PTHR43280">
    <property type="entry name" value="ARAC-FAMILY TRANSCRIPTIONAL REGULATOR"/>
    <property type="match status" value="1"/>
</dbReference>
<feature type="domain" description="HTH araC/xylS-type" evidence="4">
    <location>
        <begin position="160"/>
        <end position="258"/>
    </location>
</feature>
<dbReference type="InterPro" id="IPR014710">
    <property type="entry name" value="RmlC-like_jellyroll"/>
</dbReference>
<name>A0ABW2FD29_9BACL</name>
<dbReference type="PANTHER" id="PTHR43280:SF2">
    <property type="entry name" value="HTH-TYPE TRANSCRIPTIONAL REGULATOR EXSA"/>
    <property type="match status" value="1"/>
</dbReference>
<dbReference type="CDD" id="cd02208">
    <property type="entry name" value="cupin_RmlC-like"/>
    <property type="match status" value="1"/>
</dbReference>
<dbReference type="InterPro" id="IPR018060">
    <property type="entry name" value="HTH_AraC"/>
</dbReference>
<protein>
    <submittedName>
        <fullName evidence="5">Helix-turn-helix domain-containing protein</fullName>
    </submittedName>
</protein>
<proteinExistence type="predicted"/>
<dbReference type="PROSITE" id="PS00041">
    <property type="entry name" value="HTH_ARAC_FAMILY_1"/>
    <property type="match status" value="1"/>
</dbReference>
<dbReference type="RefSeq" id="WP_378049654.1">
    <property type="nucleotide sequence ID" value="NZ_JBHMDN010000021.1"/>
</dbReference>
<keyword evidence="3" id="KW-0804">Transcription</keyword>